<dbReference type="AlphaFoldDB" id="D9PLV0"/>
<accession>D9PLV0</accession>
<reference evidence="1" key="1">
    <citation type="submission" date="2010-07" db="EMBL/GenBank/DDBJ databases">
        <authorList>
            <consortium name="CONSOLIDER consortium CSD2007-00005"/>
            <person name="Guazzaroni M.-E."/>
            <person name="Richter M."/>
            <person name="Garcia-Salamanca A."/>
            <person name="Yarza P."/>
            <person name="Ferrer M."/>
        </authorList>
    </citation>
    <scope>NUCLEOTIDE SEQUENCE</scope>
</reference>
<gene>
    <name evidence="1" type="ORF">LDC_2526</name>
</gene>
<organism evidence="1">
    <name type="scientific">sediment metagenome</name>
    <dbReference type="NCBI Taxonomy" id="749907"/>
    <lineage>
        <taxon>unclassified sequences</taxon>
        <taxon>metagenomes</taxon>
        <taxon>ecological metagenomes</taxon>
    </lineage>
</organism>
<proteinExistence type="predicted"/>
<sequence length="63" mass="7092">MSINKNKNMEKKKIAAIKDFIESAEKSIKNAKKILKDILEEGEIDLEAPLEMDTNGLHSYKSG</sequence>
<dbReference type="EMBL" id="ADZX01000767">
    <property type="protein sequence ID" value="EFK95472.1"/>
    <property type="molecule type" value="Genomic_DNA"/>
</dbReference>
<name>D9PLV0_9ZZZZ</name>
<comment type="caution">
    <text evidence="1">The sequence shown here is derived from an EMBL/GenBank/DDBJ whole genome shotgun (WGS) entry which is preliminary data.</text>
</comment>
<evidence type="ECO:0000313" key="1">
    <source>
        <dbReference type="EMBL" id="EFK95472.1"/>
    </source>
</evidence>
<protein>
    <submittedName>
        <fullName evidence="1">Uncharacterized protein</fullName>
    </submittedName>
</protein>
<reference evidence="1" key="2">
    <citation type="journal article" date="2011" name="Microb. Ecol.">
        <title>Taxonomic and Functional Metagenomic Profiling of the Microbial Community in the Anoxic Sediment of a Sub-saline Shallow Lake (Laguna de Carrizo, Central Spain).</title>
        <authorList>
            <person name="Ferrer M."/>
            <person name="Guazzaroni M.E."/>
            <person name="Richter M."/>
            <person name="Garcia-Salamanca A."/>
            <person name="Yarza P."/>
            <person name="Suarez-Suarez A."/>
            <person name="Solano J."/>
            <person name="Alcaide M."/>
            <person name="van Dillewijn P."/>
            <person name="Molina-Henares M.A."/>
            <person name="Lopez-Cortes N."/>
            <person name="Al-Ramahi Y."/>
            <person name="Guerrero C."/>
            <person name="Acosta A."/>
            <person name="de Eugenio L.I."/>
            <person name="Martinez V."/>
            <person name="Marques S."/>
            <person name="Rojo F."/>
            <person name="Santero E."/>
            <person name="Genilloud O."/>
            <person name="Perez-Perez J."/>
            <person name="Rossello-Mora R."/>
            <person name="Ramos J.L."/>
        </authorList>
    </citation>
    <scope>NUCLEOTIDE SEQUENCE</scope>
</reference>